<evidence type="ECO:0000256" key="3">
    <source>
        <dbReference type="ARBA" id="ARBA00023122"/>
    </source>
</evidence>
<dbReference type="Gene3D" id="3.10.580.10">
    <property type="entry name" value="CBS-domain"/>
    <property type="match status" value="1"/>
</dbReference>
<evidence type="ECO:0000313" key="11">
    <source>
        <dbReference type="EMBL" id="MDO6455344.1"/>
    </source>
</evidence>
<feature type="site" description="Catalytically relevant" evidence="7">
    <location>
        <position position="103"/>
    </location>
</feature>
<feature type="binding site" evidence="5">
    <location>
        <position position="265"/>
    </location>
    <ligand>
        <name>substrate</name>
    </ligand>
</feature>
<dbReference type="SUPFAM" id="SSF54631">
    <property type="entry name" value="CBS-domain pair"/>
    <property type="match status" value="1"/>
</dbReference>
<dbReference type="PANTHER" id="PTHR42745">
    <property type="match status" value="1"/>
</dbReference>
<dbReference type="Pfam" id="PF00571">
    <property type="entry name" value="CBS"/>
    <property type="match status" value="1"/>
</dbReference>
<protein>
    <recommendedName>
        <fullName evidence="4">Arabinose 5-phosphate isomerase</fullName>
        <shortName evidence="4">API</shortName>
        <ecNumber evidence="4">5.3.1.13</ecNumber>
    </recommendedName>
</protein>
<feature type="binding site" evidence="6">
    <location>
        <position position="74"/>
    </location>
    <ligand>
        <name>Zn(2+)</name>
        <dbReference type="ChEBI" id="CHEBI:29105"/>
    </ligand>
</feature>
<feature type="site" description="Catalytically relevant" evidence="7">
    <location>
        <position position="185"/>
    </location>
</feature>
<dbReference type="Pfam" id="PF01380">
    <property type="entry name" value="SIS"/>
    <property type="match status" value="1"/>
</dbReference>
<comment type="similarity">
    <text evidence="1 4">Belongs to the SIS family. GutQ/KpsF subfamily.</text>
</comment>
<dbReference type="Proteomes" id="UP001169862">
    <property type="component" value="Unassembled WGS sequence"/>
</dbReference>
<evidence type="ECO:0000259" key="9">
    <source>
        <dbReference type="PROSITE" id="PS51371"/>
    </source>
</evidence>
<feature type="domain" description="SIS" evidence="10">
    <location>
        <begin position="33"/>
        <end position="176"/>
    </location>
</feature>
<gene>
    <name evidence="11" type="ORF">Q4490_17415</name>
</gene>
<feature type="site" description="Catalytically relevant" evidence="7">
    <location>
        <position position="144"/>
    </location>
</feature>
<dbReference type="InterPro" id="IPR050986">
    <property type="entry name" value="GutQ/KpsF_isomerases"/>
</dbReference>
<dbReference type="GO" id="GO:0019146">
    <property type="term" value="F:arabinose-5-phosphate isomerase activity"/>
    <property type="evidence" value="ECO:0007669"/>
    <property type="project" value="UniProtKB-EC"/>
</dbReference>
<accession>A0AAW7XQ40</accession>
<dbReference type="InterPro" id="IPR001347">
    <property type="entry name" value="SIS_dom"/>
</dbReference>
<keyword evidence="3 8" id="KW-0129">CBS domain</keyword>
<evidence type="ECO:0000256" key="4">
    <source>
        <dbReference type="PIRNR" id="PIRNR004692"/>
    </source>
</evidence>
<feature type="site" description="Catalytically relevant" evidence="7">
    <location>
        <position position="51"/>
    </location>
</feature>
<dbReference type="SUPFAM" id="SSF53697">
    <property type="entry name" value="SIS domain"/>
    <property type="match status" value="1"/>
</dbReference>
<evidence type="ECO:0000256" key="1">
    <source>
        <dbReference type="ARBA" id="ARBA00008165"/>
    </source>
</evidence>
<evidence type="ECO:0000256" key="2">
    <source>
        <dbReference type="ARBA" id="ARBA00022737"/>
    </source>
</evidence>
<feature type="binding site" evidence="5">
    <location>
        <position position="74"/>
    </location>
    <ligand>
        <name>substrate</name>
    </ligand>
</feature>
<dbReference type="PROSITE" id="PS51464">
    <property type="entry name" value="SIS"/>
    <property type="match status" value="1"/>
</dbReference>
<dbReference type="RefSeq" id="WP_303552397.1">
    <property type="nucleotide sequence ID" value="NZ_JAUOPG010000016.1"/>
</dbReference>
<dbReference type="NCBIfam" id="TIGR00393">
    <property type="entry name" value="kpsF"/>
    <property type="match status" value="1"/>
</dbReference>
<dbReference type="PIRSF" id="PIRSF004692">
    <property type="entry name" value="KdsD_KpsF"/>
    <property type="match status" value="1"/>
</dbReference>
<proteinExistence type="inferred from homology"/>
<keyword evidence="4 11" id="KW-0413">Isomerase</keyword>
<dbReference type="CDD" id="cd05014">
    <property type="entry name" value="SIS_Kpsf"/>
    <property type="match status" value="1"/>
</dbReference>
<evidence type="ECO:0000256" key="5">
    <source>
        <dbReference type="PIRSR" id="PIRSR004692-1"/>
    </source>
</evidence>
<reference evidence="11" key="1">
    <citation type="submission" date="2023-07" db="EMBL/GenBank/DDBJ databases">
        <title>Genome content predicts the carbon catabolic preferences of heterotrophic bacteria.</title>
        <authorList>
            <person name="Gralka M."/>
        </authorList>
    </citation>
    <scope>NUCLEOTIDE SEQUENCE</scope>
    <source>
        <strain evidence="11">I2M16</strain>
    </source>
</reference>
<evidence type="ECO:0000256" key="6">
    <source>
        <dbReference type="PIRSR" id="PIRSR004692-2"/>
    </source>
</evidence>
<keyword evidence="2" id="KW-0677">Repeat</keyword>
<feature type="domain" description="CBS" evidence="9">
    <location>
        <begin position="267"/>
        <end position="309"/>
    </location>
</feature>
<dbReference type="AlphaFoldDB" id="A0AAW7XQ40"/>
<name>A0AAW7XQ40_9GAMM</name>
<dbReference type="InterPro" id="IPR046348">
    <property type="entry name" value="SIS_dom_sf"/>
</dbReference>
<dbReference type="GO" id="GO:1901135">
    <property type="term" value="P:carbohydrate derivative metabolic process"/>
    <property type="evidence" value="ECO:0007669"/>
    <property type="project" value="InterPro"/>
</dbReference>
<dbReference type="InterPro" id="IPR035474">
    <property type="entry name" value="SIS_Kpsf"/>
</dbReference>
<keyword evidence="6" id="KW-0479">Metal-binding</keyword>
<dbReference type="InterPro" id="IPR004800">
    <property type="entry name" value="KdsD/KpsF-type"/>
</dbReference>
<dbReference type="GO" id="GO:0046872">
    <property type="term" value="F:metal ion binding"/>
    <property type="evidence" value="ECO:0007669"/>
    <property type="project" value="UniProtKB-KW"/>
</dbReference>
<dbReference type="GO" id="GO:0097367">
    <property type="term" value="F:carbohydrate derivative binding"/>
    <property type="evidence" value="ECO:0007669"/>
    <property type="project" value="InterPro"/>
</dbReference>
<feature type="binding site" evidence="5">
    <location>
        <position position="213"/>
    </location>
    <ligand>
        <name>substrate</name>
    </ligand>
</feature>
<feature type="binding site" evidence="5">
    <location>
        <position position="80"/>
    </location>
    <ligand>
        <name>substrate</name>
    </ligand>
</feature>
<keyword evidence="6" id="KW-0862">Zinc</keyword>
<dbReference type="EMBL" id="JAUOPG010000016">
    <property type="protein sequence ID" value="MDO6455344.1"/>
    <property type="molecule type" value="Genomic_DNA"/>
</dbReference>
<comment type="caution">
    <text evidence="11">The sequence shown here is derived from an EMBL/GenBank/DDBJ whole genome shotgun (WGS) entry which is preliminary data.</text>
</comment>
<evidence type="ECO:0000313" key="12">
    <source>
        <dbReference type="Proteomes" id="UP001169862"/>
    </source>
</evidence>
<dbReference type="Gene3D" id="3.40.50.10490">
    <property type="entry name" value="Glucose-6-phosphate isomerase like protein, domain 1"/>
    <property type="match status" value="1"/>
</dbReference>
<dbReference type="InterPro" id="IPR046342">
    <property type="entry name" value="CBS_dom_sf"/>
</dbReference>
<evidence type="ECO:0000256" key="7">
    <source>
        <dbReference type="PIRSR" id="PIRSR004692-3"/>
    </source>
</evidence>
<dbReference type="FunFam" id="3.40.50.10490:FF:000011">
    <property type="entry name" value="Arabinose 5-phosphate isomerase"/>
    <property type="match status" value="1"/>
</dbReference>
<evidence type="ECO:0000256" key="8">
    <source>
        <dbReference type="PROSITE-ProRule" id="PRU00703"/>
    </source>
</evidence>
<evidence type="ECO:0000259" key="10">
    <source>
        <dbReference type="PROSITE" id="PS51464"/>
    </source>
</evidence>
<comment type="catalytic activity">
    <reaction evidence="4">
        <text>D-arabinose 5-phosphate = D-ribulose 5-phosphate</text>
        <dbReference type="Rhea" id="RHEA:23104"/>
        <dbReference type="ChEBI" id="CHEBI:57693"/>
        <dbReference type="ChEBI" id="CHEBI:58121"/>
        <dbReference type="EC" id="5.3.1.13"/>
    </reaction>
</comment>
<dbReference type="GO" id="GO:0005975">
    <property type="term" value="P:carbohydrate metabolic process"/>
    <property type="evidence" value="ECO:0007669"/>
    <property type="project" value="InterPro"/>
</dbReference>
<organism evidence="11 12">
    <name type="scientific">Neptunomonas phycophila</name>
    <dbReference type="NCBI Taxonomy" id="1572645"/>
    <lineage>
        <taxon>Bacteria</taxon>
        <taxon>Pseudomonadati</taxon>
        <taxon>Pseudomonadota</taxon>
        <taxon>Gammaproteobacteria</taxon>
        <taxon>Oceanospirillales</taxon>
        <taxon>Oceanospirillaceae</taxon>
        <taxon>Neptunomonas</taxon>
    </lineage>
</organism>
<dbReference type="PROSITE" id="PS51371">
    <property type="entry name" value="CBS"/>
    <property type="match status" value="1"/>
</dbReference>
<sequence>MSKYIEIATDVFKIESKALLGLSEKLNEDYINSIESIKSANGKVIICGMGKSGIIGKKIAATLASTGTPSFFMHPGEAYHGDLGMVTPDDVFIAISNSGETDEVVKLIPFLKDNGNYLISMTGNPESTLAKASDAHLDVGVEEEACPLQLAPTASTTATLAMGDALAVTLMKARDFKPENFARFHPGGSLGRRLLSRVEDEMVCENLPFVSTTDSVMNAIHAISSGGLGLAIVTDVDGFAVVTDGDFRRVVEEFQDEVFAKTVADFMSVGPVCVSKGTRVEDALELMQKQGITSLLVKHNDEIIGVFKK</sequence>
<dbReference type="PANTHER" id="PTHR42745:SF1">
    <property type="entry name" value="ARABINOSE 5-PHOSPHATE ISOMERASE KDSD"/>
    <property type="match status" value="1"/>
</dbReference>
<dbReference type="InterPro" id="IPR000644">
    <property type="entry name" value="CBS_dom"/>
</dbReference>
<dbReference type="EC" id="5.3.1.13" evidence="4"/>